<keyword evidence="3" id="KW-1185">Reference proteome</keyword>
<feature type="region of interest" description="Disordered" evidence="1">
    <location>
        <begin position="19"/>
        <end position="90"/>
    </location>
</feature>
<feature type="non-terminal residue" evidence="2">
    <location>
        <position position="1"/>
    </location>
</feature>
<evidence type="ECO:0000313" key="2">
    <source>
        <dbReference type="EMBL" id="CAK0830949.1"/>
    </source>
</evidence>
<feature type="non-terminal residue" evidence="2">
    <location>
        <position position="116"/>
    </location>
</feature>
<dbReference type="EMBL" id="CAUYUJ010011086">
    <property type="protein sequence ID" value="CAK0830949.1"/>
    <property type="molecule type" value="Genomic_DNA"/>
</dbReference>
<proteinExistence type="predicted"/>
<protein>
    <submittedName>
        <fullName evidence="2">Uncharacterized protein</fullName>
    </submittedName>
</protein>
<feature type="compositionally biased region" description="Basic and acidic residues" evidence="1">
    <location>
        <begin position="38"/>
        <end position="47"/>
    </location>
</feature>
<evidence type="ECO:0000313" key="3">
    <source>
        <dbReference type="Proteomes" id="UP001189429"/>
    </source>
</evidence>
<evidence type="ECO:0000256" key="1">
    <source>
        <dbReference type="SAM" id="MobiDB-lite"/>
    </source>
</evidence>
<name>A0ABN9SG62_9DINO</name>
<reference evidence="2" key="1">
    <citation type="submission" date="2023-10" db="EMBL/GenBank/DDBJ databases">
        <authorList>
            <person name="Chen Y."/>
            <person name="Shah S."/>
            <person name="Dougan E. K."/>
            <person name="Thang M."/>
            <person name="Chan C."/>
        </authorList>
    </citation>
    <scope>NUCLEOTIDE SEQUENCE [LARGE SCALE GENOMIC DNA]</scope>
</reference>
<gene>
    <name evidence="2" type="ORF">PCOR1329_LOCUS29419</name>
</gene>
<feature type="compositionally biased region" description="Basic and acidic residues" evidence="1">
    <location>
        <begin position="55"/>
        <end position="75"/>
    </location>
</feature>
<organism evidence="2 3">
    <name type="scientific">Prorocentrum cordatum</name>
    <dbReference type="NCBI Taxonomy" id="2364126"/>
    <lineage>
        <taxon>Eukaryota</taxon>
        <taxon>Sar</taxon>
        <taxon>Alveolata</taxon>
        <taxon>Dinophyceae</taxon>
        <taxon>Prorocentrales</taxon>
        <taxon>Prorocentraceae</taxon>
        <taxon>Prorocentrum</taxon>
    </lineage>
</organism>
<accession>A0ABN9SG62</accession>
<dbReference type="Proteomes" id="UP001189429">
    <property type="component" value="Unassembled WGS sequence"/>
</dbReference>
<comment type="caution">
    <text evidence="2">The sequence shown here is derived from an EMBL/GenBank/DDBJ whole genome shotgun (WGS) entry which is preliminary data.</text>
</comment>
<sequence>EGIPMGLHRGLLRPVCGARVGRAEPGPRRGPVVLQVGQDRRGDDHPRAHLRHPLRAHEAACSEQARRDDHADRTQPDPVPLRQRVADGRRRQVRQAALFELRRPPGETGAAGLVGG</sequence>